<evidence type="ECO:0000256" key="1">
    <source>
        <dbReference type="SAM" id="MobiDB-lite"/>
    </source>
</evidence>
<proteinExistence type="predicted"/>
<feature type="compositionally biased region" description="Basic and acidic residues" evidence="1">
    <location>
        <begin position="7"/>
        <end position="18"/>
    </location>
</feature>
<protein>
    <submittedName>
        <fullName evidence="2">Uncharacterized protein</fullName>
    </submittedName>
</protein>
<reference evidence="2" key="2">
    <citation type="journal article" date="2015" name="Data Brief">
        <title>Shoot transcriptome of the giant reed, Arundo donax.</title>
        <authorList>
            <person name="Barrero R.A."/>
            <person name="Guerrero F.D."/>
            <person name="Moolhuijzen P."/>
            <person name="Goolsby J.A."/>
            <person name="Tidwell J."/>
            <person name="Bellgard S.E."/>
            <person name="Bellgard M.I."/>
        </authorList>
    </citation>
    <scope>NUCLEOTIDE SEQUENCE</scope>
    <source>
        <tissue evidence="2">Shoot tissue taken approximately 20 cm above the soil surface</tissue>
    </source>
</reference>
<accession>A0A0A8YH11</accession>
<evidence type="ECO:0000313" key="2">
    <source>
        <dbReference type="EMBL" id="JAD24640.1"/>
    </source>
</evidence>
<feature type="region of interest" description="Disordered" evidence="1">
    <location>
        <begin position="1"/>
        <end position="67"/>
    </location>
</feature>
<sequence length="67" mass="7540">MPRVHHNRSESQDIREQASDNSQTSTAAEAANLHHKHRPNQVSGPGFFPKTAIPSHQLPHTKRRSKP</sequence>
<organism evidence="2">
    <name type="scientific">Arundo donax</name>
    <name type="common">Giant reed</name>
    <name type="synonym">Donax arundinaceus</name>
    <dbReference type="NCBI Taxonomy" id="35708"/>
    <lineage>
        <taxon>Eukaryota</taxon>
        <taxon>Viridiplantae</taxon>
        <taxon>Streptophyta</taxon>
        <taxon>Embryophyta</taxon>
        <taxon>Tracheophyta</taxon>
        <taxon>Spermatophyta</taxon>
        <taxon>Magnoliopsida</taxon>
        <taxon>Liliopsida</taxon>
        <taxon>Poales</taxon>
        <taxon>Poaceae</taxon>
        <taxon>PACMAD clade</taxon>
        <taxon>Arundinoideae</taxon>
        <taxon>Arundineae</taxon>
        <taxon>Arundo</taxon>
    </lineage>
</organism>
<dbReference type="AlphaFoldDB" id="A0A0A8YH11"/>
<reference evidence="2" key="1">
    <citation type="submission" date="2014-09" db="EMBL/GenBank/DDBJ databases">
        <authorList>
            <person name="Magalhaes I.L.F."/>
            <person name="Oliveira U."/>
            <person name="Santos F.R."/>
            <person name="Vidigal T.H.D.A."/>
            <person name="Brescovit A.D."/>
            <person name="Santos A.J."/>
        </authorList>
    </citation>
    <scope>NUCLEOTIDE SEQUENCE</scope>
    <source>
        <tissue evidence="2">Shoot tissue taken approximately 20 cm above the soil surface</tissue>
    </source>
</reference>
<dbReference type="EMBL" id="GBRH01273255">
    <property type="protein sequence ID" value="JAD24640.1"/>
    <property type="molecule type" value="Transcribed_RNA"/>
</dbReference>
<name>A0A0A8YH11_ARUDO</name>